<evidence type="ECO:0000256" key="1">
    <source>
        <dbReference type="SAM" id="Coils"/>
    </source>
</evidence>
<evidence type="ECO:0000313" key="4">
    <source>
        <dbReference type="Proteomes" id="UP000178682"/>
    </source>
</evidence>
<keyword evidence="2" id="KW-1133">Transmembrane helix</keyword>
<keyword evidence="2" id="KW-0812">Transmembrane</keyword>
<dbReference type="Proteomes" id="UP000178682">
    <property type="component" value="Unassembled WGS sequence"/>
</dbReference>
<sequence>MINKREKFMSKKFRFLENVYLLILLLIFIGITLTPYIIDSGFLFLPEEAVEGTAIILLFIAGYFMMLLYRQQAARNTELMAQLETDKSNLESRLEEMFKYIGALNVQIAEMRSMFSDIKKYPESKQDFKYILKFLADKVLSIVPANWVVLRVVDLTNQQTLTEYSAARGETAVLLKHNLDNNGLINKQAPVGQDIFCSEQDNLKIKSFCVIDECAVSREQKMFLKVIANQLEMLYVIFTSLNQA</sequence>
<dbReference type="EMBL" id="MFFX01000034">
    <property type="protein sequence ID" value="OGF18997.1"/>
    <property type="molecule type" value="Genomic_DNA"/>
</dbReference>
<protein>
    <submittedName>
        <fullName evidence="3">Uncharacterized protein</fullName>
    </submittedName>
</protein>
<evidence type="ECO:0000313" key="3">
    <source>
        <dbReference type="EMBL" id="OGF18997.1"/>
    </source>
</evidence>
<comment type="caution">
    <text evidence="3">The sequence shown here is derived from an EMBL/GenBank/DDBJ whole genome shotgun (WGS) entry which is preliminary data.</text>
</comment>
<evidence type="ECO:0000256" key="2">
    <source>
        <dbReference type="SAM" id="Phobius"/>
    </source>
</evidence>
<feature type="transmembrane region" description="Helical" evidence="2">
    <location>
        <begin position="50"/>
        <end position="69"/>
    </location>
</feature>
<keyword evidence="2" id="KW-0472">Membrane</keyword>
<proteinExistence type="predicted"/>
<gene>
    <name evidence="3" type="ORF">A3G56_00710</name>
</gene>
<keyword evidence="1" id="KW-0175">Coiled coil</keyword>
<feature type="coiled-coil region" evidence="1">
    <location>
        <begin position="73"/>
        <end position="100"/>
    </location>
</feature>
<reference evidence="3 4" key="1">
    <citation type="journal article" date="2016" name="Nat. Commun.">
        <title>Thousands of microbial genomes shed light on interconnected biogeochemical processes in an aquifer system.</title>
        <authorList>
            <person name="Anantharaman K."/>
            <person name="Brown C.T."/>
            <person name="Hug L.A."/>
            <person name="Sharon I."/>
            <person name="Castelle C.J."/>
            <person name="Probst A.J."/>
            <person name="Thomas B.C."/>
            <person name="Singh A."/>
            <person name="Wilkins M.J."/>
            <person name="Karaoz U."/>
            <person name="Brodie E.L."/>
            <person name="Williams K.H."/>
            <person name="Hubbard S.S."/>
            <person name="Banfield J.F."/>
        </authorList>
    </citation>
    <scope>NUCLEOTIDE SEQUENCE [LARGE SCALE GENOMIC DNA]</scope>
</reference>
<feature type="transmembrane region" description="Helical" evidence="2">
    <location>
        <begin position="20"/>
        <end position="38"/>
    </location>
</feature>
<accession>A0A1F5RX44</accession>
<name>A0A1F5RX44_9BACT</name>
<organism evidence="3 4">
    <name type="scientific">Candidatus Falkowbacteria bacterium RIFCSPLOWO2_12_FULL_45_10</name>
    <dbReference type="NCBI Taxonomy" id="1797990"/>
    <lineage>
        <taxon>Bacteria</taxon>
        <taxon>Candidatus Falkowiibacteriota</taxon>
    </lineage>
</organism>
<dbReference type="AlphaFoldDB" id="A0A1F5RX44"/>